<reference evidence="1" key="1">
    <citation type="submission" date="2020-02" db="EMBL/GenBank/DDBJ databases">
        <authorList>
            <person name="Meier V. D."/>
        </authorList>
    </citation>
    <scope>NUCLEOTIDE SEQUENCE</scope>
    <source>
        <strain evidence="1">AVDCRST_MAG96</strain>
    </source>
</reference>
<proteinExistence type="predicted"/>
<gene>
    <name evidence="1" type="ORF">AVDCRST_MAG96-2513</name>
</gene>
<evidence type="ECO:0000313" key="1">
    <source>
        <dbReference type="EMBL" id="CAA9512179.1"/>
    </source>
</evidence>
<protein>
    <submittedName>
        <fullName evidence="1">Uncharacterized protein</fullName>
    </submittedName>
</protein>
<sequence>MDQFSQSPYFCSPPEQLVGVENFCQPNMYSAFQKFSLKSQGTIIEERVHERVADKLDEDVDVQIISSSKKRATPKRKERAAPKKRATTVAVKIEGEDNDGARQWLDAEVYQLIALRGEMEPKFVRNGKKHGTFSKIFNFFSKIY</sequence>
<organism evidence="1">
    <name type="scientific">uncultured Segetibacter sp</name>
    <dbReference type="NCBI Taxonomy" id="481133"/>
    <lineage>
        <taxon>Bacteria</taxon>
        <taxon>Pseudomonadati</taxon>
        <taxon>Bacteroidota</taxon>
        <taxon>Chitinophagia</taxon>
        <taxon>Chitinophagales</taxon>
        <taxon>Chitinophagaceae</taxon>
        <taxon>Segetibacter</taxon>
        <taxon>environmental samples</taxon>
    </lineage>
</organism>
<accession>A0A6J4T296</accession>
<name>A0A6J4T296_9BACT</name>
<dbReference type="EMBL" id="CADCVN010000983">
    <property type="protein sequence ID" value="CAA9512179.1"/>
    <property type="molecule type" value="Genomic_DNA"/>
</dbReference>
<dbReference type="AlphaFoldDB" id="A0A6J4T296"/>